<protein>
    <recommendedName>
        <fullName evidence="4">Lipoprotein</fullName>
    </recommendedName>
</protein>
<keyword evidence="1" id="KW-0732">Signal</keyword>
<gene>
    <name evidence="2" type="ORF">GCM10011349_11350</name>
</gene>
<evidence type="ECO:0000313" key="3">
    <source>
        <dbReference type="Proteomes" id="UP000605099"/>
    </source>
</evidence>
<comment type="caution">
    <text evidence="2">The sequence shown here is derived from an EMBL/GenBank/DDBJ whole genome shotgun (WGS) entry which is preliminary data.</text>
</comment>
<dbReference type="EMBL" id="BMLK01000004">
    <property type="protein sequence ID" value="GGN45376.1"/>
    <property type="molecule type" value="Genomic_DNA"/>
</dbReference>
<proteinExistence type="predicted"/>
<sequence length="100" mass="10632">MKQAAALLLAPCGLVAACNQAPPPKPALLSEAEIATVAGRCGVAAGTITVEQDKLRFDPPKGMAQSRQACVLAELRARLPRVSIAYPAEIKRQTRKENRP</sequence>
<reference evidence="3" key="1">
    <citation type="journal article" date="2019" name="Int. J. Syst. Evol. Microbiol.">
        <title>The Global Catalogue of Microorganisms (GCM) 10K type strain sequencing project: providing services to taxonomists for standard genome sequencing and annotation.</title>
        <authorList>
            <consortium name="The Broad Institute Genomics Platform"/>
            <consortium name="The Broad Institute Genome Sequencing Center for Infectious Disease"/>
            <person name="Wu L."/>
            <person name="Ma J."/>
        </authorList>
    </citation>
    <scope>NUCLEOTIDE SEQUENCE [LARGE SCALE GENOMIC DNA]</scope>
    <source>
        <strain evidence="3">CGMCC 1.6784</strain>
    </source>
</reference>
<keyword evidence="3" id="KW-1185">Reference proteome</keyword>
<name>A0ABQ2JEQ6_9SPHN</name>
<dbReference type="RefSeq" id="WP_188818719.1">
    <property type="nucleotide sequence ID" value="NZ_BMLK01000004.1"/>
</dbReference>
<evidence type="ECO:0000313" key="2">
    <source>
        <dbReference type="EMBL" id="GGN45376.1"/>
    </source>
</evidence>
<feature type="chain" id="PRO_5045202953" description="Lipoprotein" evidence="1">
    <location>
        <begin position="22"/>
        <end position="100"/>
    </location>
</feature>
<feature type="signal peptide" evidence="1">
    <location>
        <begin position="1"/>
        <end position="21"/>
    </location>
</feature>
<evidence type="ECO:0000256" key="1">
    <source>
        <dbReference type="SAM" id="SignalP"/>
    </source>
</evidence>
<evidence type="ECO:0008006" key="4">
    <source>
        <dbReference type="Google" id="ProtNLM"/>
    </source>
</evidence>
<accession>A0ABQ2JEQ6</accession>
<organism evidence="2 3">
    <name type="scientific">Novosphingobium indicum</name>
    <dbReference type="NCBI Taxonomy" id="462949"/>
    <lineage>
        <taxon>Bacteria</taxon>
        <taxon>Pseudomonadati</taxon>
        <taxon>Pseudomonadota</taxon>
        <taxon>Alphaproteobacteria</taxon>
        <taxon>Sphingomonadales</taxon>
        <taxon>Sphingomonadaceae</taxon>
        <taxon>Novosphingobium</taxon>
    </lineage>
</organism>
<dbReference type="Proteomes" id="UP000605099">
    <property type="component" value="Unassembled WGS sequence"/>
</dbReference>
<dbReference type="PROSITE" id="PS51257">
    <property type="entry name" value="PROKAR_LIPOPROTEIN"/>
    <property type="match status" value="1"/>
</dbReference>